<name>A5EUZ5_DICNV</name>
<dbReference type="KEGG" id="dno:DNO_0756"/>
<dbReference type="OrthoDB" id="5432576at2"/>
<dbReference type="eggNOG" id="ENOG5032Z4T">
    <property type="taxonomic scope" value="Bacteria"/>
</dbReference>
<organism evidence="1 2">
    <name type="scientific">Dichelobacter nodosus (strain VCS1703A)</name>
    <dbReference type="NCBI Taxonomy" id="246195"/>
    <lineage>
        <taxon>Bacteria</taxon>
        <taxon>Pseudomonadati</taxon>
        <taxon>Pseudomonadota</taxon>
        <taxon>Gammaproteobacteria</taxon>
        <taxon>Cardiobacteriales</taxon>
        <taxon>Cardiobacteriaceae</taxon>
        <taxon>Dichelobacter</taxon>
    </lineage>
</organism>
<reference evidence="1 2" key="1">
    <citation type="journal article" date="2007" name="Nat. Biotechnol.">
        <title>Genome sequence and identification of candidate vaccine antigens from the animal pathogen Dichelobacter nodosus.</title>
        <authorList>
            <person name="Myers G.S."/>
            <person name="Parker D."/>
            <person name="Al-Hasani K."/>
            <person name="Kennan R.M."/>
            <person name="Seemann T."/>
            <person name="Ren Q."/>
            <person name="Badger J.H."/>
            <person name="Selengut J.D."/>
            <person name="Deboy R.T."/>
            <person name="Tettelin H."/>
            <person name="Boyce J.D."/>
            <person name="McCarl V.P."/>
            <person name="Han X."/>
            <person name="Nelson W.C."/>
            <person name="Madupu R."/>
            <person name="Mohamoud Y."/>
            <person name="Holley T."/>
            <person name="Fedorova N."/>
            <person name="Khouri H."/>
            <person name="Bottomley S.P."/>
            <person name="Whittington R.J."/>
            <person name="Adler B."/>
            <person name="Songer J.G."/>
            <person name="Rood J.I."/>
            <person name="Paulsen I.T."/>
        </authorList>
    </citation>
    <scope>NUCLEOTIDE SEQUENCE [LARGE SCALE GENOMIC DNA]</scope>
    <source>
        <strain evidence="1 2">VCS1703A</strain>
    </source>
</reference>
<protein>
    <submittedName>
        <fullName evidence="1">Uncharacterized protein</fullName>
    </submittedName>
</protein>
<dbReference type="Proteomes" id="UP000000248">
    <property type="component" value="Chromosome"/>
</dbReference>
<keyword evidence="2" id="KW-1185">Reference proteome</keyword>
<gene>
    <name evidence="1" type="ordered locus">DNO_0756</name>
</gene>
<dbReference type="AlphaFoldDB" id="A5EUZ5"/>
<evidence type="ECO:0000313" key="2">
    <source>
        <dbReference type="Proteomes" id="UP000000248"/>
    </source>
</evidence>
<accession>A5EUZ5</accession>
<dbReference type="STRING" id="246195.DNO_0756"/>
<proteinExistence type="predicted"/>
<sequence>MNDYWQLTRKDTQAWLQFDQDMRWIDEFDWSNIAQSNPVRTLSGAQVIQQGTKYSGRPITLAGDWVWIRRAQLQTMQDWTTTPELEMMLTHYDGRVFNVTFRLHENAFEATPVVYRTPEEDGDFYTIKINLMTI</sequence>
<dbReference type="HOGENOM" id="CLU_151254_0_0_6"/>
<dbReference type="EMBL" id="CP000513">
    <property type="protein sequence ID" value="ABQ13540.1"/>
    <property type="molecule type" value="Genomic_DNA"/>
</dbReference>
<dbReference type="RefSeq" id="WP_012031084.1">
    <property type="nucleotide sequence ID" value="NC_009446.1"/>
</dbReference>
<evidence type="ECO:0000313" key="1">
    <source>
        <dbReference type="EMBL" id="ABQ13540.1"/>
    </source>
</evidence>